<comment type="caution">
    <text evidence="1">The sequence shown here is derived from an EMBL/GenBank/DDBJ whole genome shotgun (WGS) entry which is preliminary data.</text>
</comment>
<protein>
    <submittedName>
        <fullName evidence="1">Protein Hlj1p</fullName>
    </submittedName>
</protein>
<proteinExistence type="predicted"/>
<accession>A0ACA9Y339</accession>
<dbReference type="Proteomes" id="UP001152531">
    <property type="component" value="Unassembled WGS sequence"/>
</dbReference>
<reference evidence="1" key="1">
    <citation type="submission" date="2022-06" db="EMBL/GenBank/DDBJ databases">
        <authorList>
            <person name="Legras J.-L."/>
            <person name="Devillers H."/>
            <person name="Grondin C."/>
        </authorList>
    </citation>
    <scope>NUCLEOTIDE SEQUENCE</scope>
    <source>
        <strain evidence="1">CLIB 1444</strain>
    </source>
</reference>
<name>A0ACA9Y339_9ASCO</name>
<keyword evidence="2" id="KW-1185">Reference proteome</keyword>
<dbReference type="EMBL" id="CALSDN010000002">
    <property type="protein sequence ID" value="CAH6719374.1"/>
    <property type="molecule type" value="Genomic_DNA"/>
</dbReference>
<gene>
    <name evidence="1" type="ORF">CLIB1444_02S07096</name>
</gene>
<sequence length="316" mass="35974">MSHTPDQQTLVLKILSYKPHQYYEILQVTKSSSESDIKKSYRKLAIKLHPDKNPHPKADEAFKIVNKAWGVLSDPQKKRIFDATGSDPDARFNPSMSSNTARTSGMNSRFGTEEVFNDDIFEFFFGNQGARGFGAAGGGPQTFTFGSNGFTFQSFGGAGGPGFGSARPRQRQRASTQPEDTNIYTTLKQLLPIIFFVLISIIPSFFSESSIPDYSFNKTSKFNYERSTPNLKIPFFVNEKFMNKKNYTNQQLKNFDSKVENLFIQDKRAKCSKEQVIKNELIDEAHGWFSTDQEKLKRAQNYPMPNCQVLRHYNLI</sequence>
<organism evidence="1 2">
    <name type="scientific">[Candida] jaroonii</name>
    <dbReference type="NCBI Taxonomy" id="467808"/>
    <lineage>
        <taxon>Eukaryota</taxon>
        <taxon>Fungi</taxon>
        <taxon>Dikarya</taxon>
        <taxon>Ascomycota</taxon>
        <taxon>Saccharomycotina</taxon>
        <taxon>Pichiomycetes</taxon>
        <taxon>Debaryomycetaceae</taxon>
        <taxon>Yamadazyma</taxon>
    </lineage>
</organism>
<evidence type="ECO:0000313" key="1">
    <source>
        <dbReference type="EMBL" id="CAH6719374.1"/>
    </source>
</evidence>
<evidence type="ECO:0000313" key="2">
    <source>
        <dbReference type="Proteomes" id="UP001152531"/>
    </source>
</evidence>